<evidence type="ECO:0000313" key="4">
    <source>
        <dbReference type="Proteomes" id="UP000433309"/>
    </source>
</evidence>
<dbReference type="RefSeq" id="WP_154375398.1">
    <property type="nucleotide sequence ID" value="NZ_WKJK01000004.1"/>
</dbReference>
<feature type="region of interest" description="Disordered" evidence="1">
    <location>
        <begin position="681"/>
        <end position="723"/>
    </location>
</feature>
<dbReference type="SUPFAM" id="SSF53098">
    <property type="entry name" value="Ribonuclease H-like"/>
    <property type="match status" value="1"/>
</dbReference>
<feature type="domain" description="Integrase catalytic" evidence="2">
    <location>
        <begin position="317"/>
        <end position="533"/>
    </location>
</feature>
<dbReference type="PROSITE" id="PS50994">
    <property type="entry name" value="INTEGRASE"/>
    <property type="match status" value="1"/>
</dbReference>
<comment type="caution">
    <text evidence="3">The sequence shown here is derived from an EMBL/GenBank/DDBJ whole genome shotgun (WGS) entry which is preliminary data.</text>
</comment>
<dbReference type="Gene3D" id="3.30.420.10">
    <property type="entry name" value="Ribonuclease H-like superfamily/Ribonuclease H"/>
    <property type="match status" value="1"/>
</dbReference>
<dbReference type="InterPro" id="IPR036397">
    <property type="entry name" value="RNaseH_sf"/>
</dbReference>
<gene>
    <name evidence="3" type="ORF">GJ699_09350</name>
</gene>
<feature type="region of interest" description="Disordered" evidence="1">
    <location>
        <begin position="183"/>
        <end position="220"/>
    </location>
</feature>
<sequence>MGVLIHNQLIQITSSELVGVFRVVFDFPSIGKTSLVRLSPPPPDQPERRGRAKSTSTSTRSKKPPPLPLVGTLLWANREDLLSLESAKLLVPIELERDQFNISEASKKLYEERVSAMAPFLDFDQLRSSILISGNIGSLVKAVVNVGALAAPTVYKLWSLMCRYGFTAESLMPRINRCGAPGKHRPCDVNGRQKAGRKTDRQRTARATGQNLPPSQPGMSTDWRARIMMADKKIACPKPKFPDRYTQIINSHFVTRFKDENGVLVPGEPTQGEYPNLDQVRRVLMTDVPRLKSLFESTTAGHFARSLRGLLFKNWKRVPGPGHTWGMDSTIGDVYLRSSINRAWIIGRPIVYVIVDYWSTAVVGFYVCLAGPSWDMAKLGLFSAAADPLLVADLWQYEPMQSLFPTPTLPVVVLTDRGEYLSLAAKLTSFQLKLLMSYTPPYRPDLKGLVEVLHRIKKDKQYHWVPGAIDARKKEFELRRFNPHEAVFTIREYVEYLQIIFAEYNLTADRSQRLDPHMIAAGVTPTPAGLWRWGHEVGIGTRRAFSQSDLITTLLPQNTARVTRSGVNFCGLTYESDAVSEAQWTAYARNFGGWNIEAHHFPGSVSRIWTPNMGKSGLLDLRLSEQARASKEQTLDEVLDAFMYRNASKADIEHATTLLKLAAAQRVAKLVAGAKEQTQNAVDKYDGESPPIAESRTMEQQQHSDTTAQPKTPDTSSDESDEAYVRMMRDVIAKATRGAT</sequence>
<dbReference type="InterPro" id="IPR001584">
    <property type="entry name" value="Integrase_cat-core"/>
</dbReference>
<feature type="region of interest" description="Disordered" evidence="1">
    <location>
        <begin position="36"/>
        <end position="65"/>
    </location>
</feature>
<name>A0A6I2KW11_9BURK</name>
<evidence type="ECO:0000313" key="3">
    <source>
        <dbReference type="EMBL" id="MRW90188.1"/>
    </source>
</evidence>
<organism evidence="3 4">
    <name type="scientific">Duganella guangzhouensis</name>
    <dbReference type="NCBI Taxonomy" id="2666084"/>
    <lineage>
        <taxon>Bacteria</taxon>
        <taxon>Pseudomonadati</taxon>
        <taxon>Pseudomonadota</taxon>
        <taxon>Betaproteobacteria</taxon>
        <taxon>Burkholderiales</taxon>
        <taxon>Oxalobacteraceae</taxon>
        <taxon>Telluria group</taxon>
        <taxon>Duganella</taxon>
    </lineage>
</organism>
<dbReference type="AlphaFoldDB" id="A0A6I2KW11"/>
<evidence type="ECO:0000259" key="2">
    <source>
        <dbReference type="PROSITE" id="PS50994"/>
    </source>
</evidence>
<dbReference type="EMBL" id="WKJK01000004">
    <property type="protein sequence ID" value="MRW90188.1"/>
    <property type="molecule type" value="Genomic_DNA"/>
</dbReference>
<accession>A0A6I2KW11</accession>
<dbReference type="InterPro" id="IPR012337">
    <property type="entry name" value="RNaseH-like_sf"/>
</dbReference>
<reference evidence="3 4" key="1">
    <citation type="submission" date="2019-11" db="EMBL/GenBank/DDBJ databases">
        <title>Novel species isolated from a subtropical stream in China.</title>
        <authorList>
            <person name="Lu H."/>
        </authorList>
    </citation>
    <scope>NUCLEOTIDE SEQUENCE [LARGE SCALE GENOMIC DNA]</scope>
    <source>
        <strain evidence="3 4">FT80W</strain>
    </source>
</reference>
<feature type="compositionally biased region" description="Polar residues" evidence="1">
    <location>
        <begin position="205"/>
        <end position="219"/>
    </location>
</feature>
<dbReference type="GO" id="GO:0003676">
    <property type="term" value="F:nucleic acid binding"/>
    <property type="evidence" value="ECO:0007669"/>
    <property type="project" value="InterPro"/>
</dbReference>
<dbReference type="GO" id="GO:0015074">
    <property type="term" value="P:DNA integration"/>
    <property type="evidence" value="ECO:0007669"/>
    <property type="project" value="InterPro"/>
</dbReference>
<keyword evidence="4" id="KW-1185">Reference proteome</keyword>
<proteinExistence type="predicted"/>
<protein>
    <submittedName>
        <fullName evidence="3">DDE-type integrase/transposase/recombinase</fullName>
    </submittedName>
</protein>
<evidence type="ECO:0000256" key="1">
    <source>
        <dbReference type="SAM" id="MobiDB-lite"/>
    </source>
</evidence>
<feature type="compositionally biased region" description="Polar residues" evidence="1">
    <location>
        <begin position="698"/>
        <end position="715"/>
    </location>
</feature>
<dbReference type="Proteomes" id="UP000433309">
    <property type="component" value="Unassembled WGS sequence"/>
</dbReference>